<comment type="caution">
    <text evidence="1">The sequence shown here is derived from an EMBL/GenBank/DDBJ whole genome shotgun (WGS) entry which is preliminary data.</text>
</comment>
<dbReference type="AlphaFoldDB" id="A0AAV8RNY5"/>
<organism evidence="1 2">
    <name type="scientific">Ensete ventricosum</name>
    <name type="common">Abyssinian banana</name>
    <name type="synonym">Musa ensete</name>
    <dbReference type="NCBI Taxonomy" id="4639"/>
    <lineage>
        <taxon>Eukaryota</taxon>
        <taxon>Viridiplantae</taxon>
        <taxon>Streptophyta</taxon>
        <taxon>Embryophyta</taxon>
        <taxon>Tracheophyta</taxon>
        <taxon>Spermatophyta</taxon>
        <taxon>Magnoliopsida</taxon>
        <taxon>Liliopsida</taxon>
        <taxon>Zingiberales</taxon>
        <taxon>Musaceae</taxon>
        <taxon>Ensete</taxon>
    </lineage>
</organism>
<evidence type="ECO:0000313" key="1">
    <source>
        <dbReference type="EMBL" id="KAJ8505199.1"/>
    </source>
</evidence>
<sequence length="160" mass="18115">MIQLRASCFLLFRGQMAGAQRGEGKSATPCAGAEITAAATRAHAGGRWLVPLSDARHALADLIAAARHAPLPEVANLNTVRLLCFGRYENKSPTRCSLSMMHVFMMKWWRRDDRRKWWRRDEVYKCFSSEKTLETGDTRNAIYYTGEVVTQVSVMSRKSM</sequence>
<accession>A0AAV8RNY5</accession>
<protein>
    <submittedName>
        <fullName evidence="1">Uncharacterized protein</fullName>
    </submittedName>
</protein>
<reference evidence="1 2" key="1">
    <citation type="submission" date="2022-12" db="EMBL/GenBank/DDBJ databases">
        <title>Chromosome-scale assembly of the Ensete ventricosum genome.</title>
        <authorList>
            <person name="Dussert Y."/>
            <person name="Stocks J."/>
            <person name="Wendawek A."/>
            <person name="Woldeyes F."/>
            <person name="Nichols R.A."/>
            <person name="Borrell J.S."/>
        </authorList>
    </citation>
    <scope>NUCLEOTIDE SEQUENCE [LARGE SCALE GENOMIC DNA]</scope>
    <source>
        <strain evidence="2">cv. Maze</strain>
        <tissue evidence="1">Seeds</tissue>
    </source>
</reference>
<gene>
    <name evidence="1" type="ORF">OPV22_006085</name>
</gene>
<name>A0AAV8RNY5_ENSVE</name>
<evidence type="ECO:0000313" key="2">
    <source>
        <dbReference type="Proteomes" id="UP001222027"/>
    </source>
</evidence>
<dbReference type="EMBL" id="JAQQAF010000002">
    <property type="protein sequence ID" value="KAJ8505199.1"/>
    <property type="molecule type" value="Genomic_DNA"/>
</dbReference>
<keyword evidence="2" id="KW-1185">Reference proteome</keyword>
<dbReference type="Proteomes" id="UP001222027">
    <property type="component" value="Unassembled WGS sequence"/>
</dbReference>
<proteinExistence type="predicted"/>